<reference evidence="9" key="1">
    <citation type="submission" date="2013-10" db="EMBL/GenBank/DDBJ databases">
        <authorList>
            <person name="Schartl M."/>
            <person name="Warren W."/>
        </authorList>
    </citation>
    <scope>NUCLEOTIDE SEQUENCE [LARGE SCALE GENOMIC DNA]</scope>
    <source>
        <strain evidence="9">female</strain>
    </source>
</reference>
<reference evidence="8" key="3">
    <citation type="submission" date="2025-09" db="UniProtKB">
        <authorList>
            <consortium name="Ensembl"/>
        </authorList>
    </citation>
    <scope>IDENTIFICATION</scope>
</reference>
<keyword evidence="5 7" id="KW-0472">Membrane</keyword>
<proteinExistence type="inferred from homology"/>
<evidence type="ECO:0000313" key="8">
    <source>
        <dbReference type="Ensembl" id="ENSPFOP00000012550.1"/>
    </source>
</evidence>
<dbReference type="EMBL" id="AYCK01021357">
    <property type="status" value="NOT_ANNOTATED_CDS"/>
    <property type="molecule type" value="Genomic_DNA"/>
</dbReference>
<evidence type="ECO:0000256" key="3">
    <source>
        <dbReference type="ARBA" id="ARBA00022692"/>
    </source>
</evidence>
<dbReference type="Pfam" id="PF05277">
    <property type="entry name" value="DUF726"/>
    <property type="match status" value="1"/>
</dbReference>
<evidence type="ECO:0000256" key="6">
    <source>
        <dbReference type="SAM" id="MobiDB-lite"/>
    </source>
</evidence>
<keyword evidence="3 7" id="KW-0812">Transmembrane</keyword>
<dbReference type="SUPFAM" id="SSF53474">
    <property type="entry name" value="alpha/beta-Hydrolases"/>
    <property type="match status" value="1"/>
</dbReference>
<keyword evidence="9" id="KW-1185">Reference proteome</keyword>
<keyword evidence="4 7" id="KW-1133">Transmembrane helix</keyword>
<evidence type="ECO:0000256" key="2">
    <source>
        <dbReference type="ARBA" id="ARBA00009824"/>
    </source>
</evidence>
<dbReference type="InterPro" id="IPR007941">
    <property type="entry name" value="DUF726"/>
</dbReference>
<protein>
    <submittedName>
        <fullName evidence="8">Transmembrane and coiled-coil domains 4</fullName>
    </submittedName>
</protein>
<evidence type="ECO:0000256" key="5">
    <source>
        <dbReference type="ARBA" id="ARBA00023136"/>
    </source>
</evidence>
<feature type="transmembrane region" description="Helical" evidence="7">
    <location>
        <begin position="160"/>
        <end position="186"/>
    </location>
</feature>
<evidence type="ECO:0000256" key="7">
    <source>
        <dbReference type="SAM" id="Phobius"/>
    </source>
</evidence>
<organism evidence="8 9">
    <name type="scientific">Poecilia formosa</name>
    <name type="common">Amazon molly</name>
    <name type="synonym">Limia formosa</name>
    <dbReference type="NCBI Taxonomy" id="48698"/>
    <lineage>
        <taxon>Eukaryota</taxon>
        <taxon>Metazoa</taxon>
        <taxon>Chordata</taxon>
        <taxon>Craniata</taxon>
        <taxon>Vertebrata</taxon>
        <taxon>Euteleostomi</taxon>
        <taxon>Actinopterygii</taxon>
        <taxon>Neopterygii</taxon>
        <taxon>Teleostei</taxon>
        <taxon>Neoteleostei</taxon>
        <taxon>Acanthomorphata</taxon>
        <taxon>Ovalentaria</taxon>
        <taxon>Atherinomorphae</taxon>
        <taxon>Cyprinodontiformes</taxon>
        <taxon>Poeciliidae</taxon>
        <taxon>Poeciliinae</taxon>
        <taxon>Poecilia</taxon>
    </lineage>
</organism>
<dbReference type="PANTHER" id="PTHR17920">
    <property type="entry name" value="TRANSMEMBRANE AND COILED-COIL DOMAIN-CONTAINING PROTEIN 4 TMCO4"/>
    <property type="match status" value="1"/>
</dbReference>
<name>A0A087Y3E7_POEFO</name>
<accession>A0A087Y3E7</accession>
<dbReference type="GeneTree" id="ENSGT00390000001400"/>
<dbReference type="Ensembl" id="ENSPFOT00000012567.1">
    <property type="protein sequence ID" value="ENSPFOP00000012550.1"/>
    <property type="gene ID" value="ENSPFOG00000012511.1"/>
</dbReference>
<comment type="subcellular location">
    <subcellularLocation>
        <location evidence="1">Membrane</location>
        <topology evidence="1">Multi-pass membrane protein</topology>
    </subcellularLocation>
</comment>
<dbReference type="EMBL" id="AYCK01021356">
    <property type="status" value="NOT_ANNOTATED_CDS"/>
    <property type="molecule type" value="Genomic_DNA"/>
</dbReference>
<dbReference type="OMA" id="AGLYSYC"/>
<dbReference type="Proteomes" id="UP000028760">
    <property type="component" value="Unassembled WGS sequence"/>
</dbReference>
<dbReference type="Gene3D" id="3.40.50.1820">
    <property type="entry name" value="alpha/beta hydrolase"/>
    <property type="match status" value="1"/>
</dbReference>
<dbReference type="PANTHER" id="PTHR17920:SF3">
    <property type="entry name" value="TRANSMEMBRANE AND COILED-COIL DOMAIN-CONTAINING PROTEIN 4"/>
    <property type="match status" value="1"/>
</dbReference>
<evidence type="ECO:0000256" key="4">
    <source>
        <dbReference type="ARBA" id="ARBA00022989"/>
    </source>
</evidence>
<evidence type="ECO:0000256" key="1">
    <source>
        <dbReference type="ARBA" id="ARBA00004141"/>
    </source>
</evidence>
<feature type="region of interest" description="Disordered" evidence="6">
    <location>
        <begin position="516"/>
        <end position="544"/>
    </location>
</feature>
<dbReference type="eggNOG" id="KOG2385">
    <property type="taxonomic scope" value="Eukaryota"/>
</dbReference>
<dbReference type="InterPro" id="IPR029058">
    <property type="entry name" value="AB_hydrolase_fold"/>
</dbReference>
<dbReference type="GO" id="GO:0016020">
    <property type="term" value="C:membrane"/>
    <property type="evidence" value="ECO:0007669"/>
    <property type="project" value="UniProtKB-SubCell"/>
</dbReference>
<reference evidence="8" key="2">
    <citation type="submission" date="2025-08" db="UniProtKB">
        <authorList>
            <consortium name="Ensembl"/>
        </authorList>
    </citation>
    <scope>IDENTIFICATION</scope>
</reference>
<comment type="similarity">
    <text evidence="2">Belongs to the TMCO4 family.</text>
</comment>
<evidence type="ECO:0000313" key="9">
    <source>
        <dbReference type="Proteomes" id="UP000028760"/>
    </source>
</evidence>
<sequence length="544" mass="58016">AADHEPGKITSRQLTEQSRFAFAALCAVSLGQLFSGSENSAFREQYLQDLVQCLGLDQSVMPVMRAFLSGLGSEGTDTFLSILQADPLVAAGATPIIQDLVSLSVKDGQYDARARVLIRHVSCLLRVSPQQLTPLVCLIPTREESSRRRRRERGRKLRRYLLIGLATVGGGTVIGVTGGLAAPLVAAGAGAVLGAGGAAALGSAAGIAIMASLFGAAGAGLTGYKMNKCVGAIEEFEFQPMSSGKHLHLTIAVTGWLCSGKYSSFQAPWSSLGECGEKFCLVWESRFLRDLGSAMTSLLDGLVSMVAQEALKYTVLSGIVTALTWPASLLAAASVIDNPWCVCLNRSAEVGKHLAQVLRSRQQGKRPVSLIGFSLGARVIYYCLQELASDKGSEGVIEDVVLLGAPVDGSEKSWERMVRVVAGRIVNGYCRGDWLLGFLYRSSAAQLSVAGLQPINIQDHRIVNVDLSSVVKGHLDYMRQMDTILVAVGVPTKEVAGASFVLPQYVRAAQKTVDDLDRAKEQHQASETQNPAEKDKTSSQESAD</sequence>
<feature type="transmembrane region" description="Helical" evidence="7">
    <location>
        <begin position="192"/>
        <end position="218"/>
    </location>
</feature>
<dbReference type="AlphaFoldDB" id="A0A087Y3E7"/>